<dbReference type="GO" id="GO:0015074">
    <property type="term" value="P:DNA integration"/>
    <property type="evidence" value="ECO:0007669"/>
    <property type="project" value="InterPro"/>
</dbReference>
<dbReference type="AlphaFoldDB" id="A0A7G6X9E4"/>
<sequence>MARKNYSDEFRRQAVDLYESTPGATLKSIAADLGAERATLKRWVDLYGTGKKTAADGTTSTRRVSSPRSGGSQPPSEPETPEQKIARLETENAALRGDKTKLTTEREILRQAAKYFGRRDELVSRFQFVADHSTTSTRSCPGWSVKRLCELVEIERSLYYAWIKAAPARRVRGAADTQLADRIRKVHTDDNTCGAPRITAELNDGVPADQRVNHKRVARVMRVNGIAGYRRRRKVRTTIPEPADQKVPDLLNRDFTAPAPNLRYVGDITYLPLADGNNLYLATVIDYYSRRLAGWAIADHMRTELVEDALKAAQTTRGNLAGAVFHSDHGSVYTSKDYARLCHDLGITQSKGAVGTSADNSLAESFNASLEREVLQDDNTWPDEATCRRQTFRWLARYNTRRRHSWCRYQSPITYETSYAATLPSAA</sequence>
<evidence type="ECO:0000259" key="3">
    <source>
        <dbReference type="PROSITE" id="PS50994"/>
    </source>
</evidence>
<dbReference type="InterPro" id="IPR001584">
    <property type="entry name" value="Integrase_cat-core"/>
</dbReference>
<dbReference type="NCBIfam" id="NF033516">
    <property type="entry name" value="transpos_IS3"/>
    <property type="match status" value="1"/>
</dbReference>
<dbReference type="EMBL" id="CP043661">
    <property type="protein sequence ID" value="QNE22859.1"/>
    <property type="molecule type" value="Genomic_DNA"/>
</dbReference>
<dbReference type="PANTHER" id="PTHR46889:SF4">
    <property type="entry name" value="TRANSPOSASE INSO FOR INSERTION SEQUENCE ELEMENT IS911B-RELATED"/>
    <property type="match status" value="1"/>
</dbReference>
<dbReference type="Gene3D" id="1.10.10.60">
    <property type="entry name" value="Homeodomain-like"/>
    <property type="match status" value="1"/>
</dbReference>
<organism evidence="4 5">
    <name type="scientific">Kribbella qitaiheensis</name>
    <dbReference type="NCBI Taxonomy" id="1544730"/>
    <lineage>
        <taxon>Bacteria</taxon>
        <taxon>Bacillati</taxon>
        <taxon>Actinomycetota</taxon>
        <taxon>Actinomycetes</taxon>
        <taxon>Propionibacteriales</taxon>
        <taxon>Kribbellaceae</taxon>
        <taxon>Kribbella</taxon>
    </lineage>
</organism>
<accession>A0A7G6X9E4</accession>
<dbReference type="Pfam" id="PF01527">
    <property type="entry name" value="HTH_Tnp_1"/>
    <property type="match status" value="1"/>
</dbReference>
<feature type="compositionally biased region" description="Low complexity" evidence="2">
    <location>
        <begin position="51"/>
        <end position="74"/>
    </location>
</feature>
<feature type="domain" description="Integrase catalytic" evidence="3">
    <location>
        <begin position="256"/>
        <end position="420"/>
    </location>
</feature>
<dbReference type="Pfam" id="PF00665">
    <property type="entry name" value="rve"/>
    <property type="match status" value="1"/>
</dbReference>
<dbReference type="SUPFAM" id="SSF46689">
    <property type="entry name" value="Homeodomain-like"/>
    <property type="match status" value="1"/>
</dbReference>
<dbReference type="Gene3D" id="3.30.420.10">
    <property type="entry name" value="Ribonuclease H-like superfamily/Ribonuclease H"/>
    <property type="match status" value="1"/>
</dbReference>
<dbReference type="InterPro" id="IPR009057">
    <property type="entry name" value="Homeodomain-like_sf"/>
</dbReference>
<evidence type="ECO:0000313" key="4">
    <source>
        <dbReference type="EMBL" id="QNE22859.1"/>
    </source>
</evidence>
<keyword evidence="5" id="KW-1185">Reference proteome</keyword>
<protein>
    <submittedName>
        <fullName evidence="4">IS3 family transposase</fullName>
    </submittedName>
</protein>
<dbReference type="Proteomes" id="UP000515563">
    <property type="component" value="Chromosome"/>
</dbReference>
<dbReference type="InterPro" id="IPR048020">
    <property type="entry name" value="Transpos_IS3"/>
</dbReference>
<name>A0A7G6X9E4_9ACTN</name>
<gene>
    <name evidence="4" type="ORF">F1D05_09855</name>
</gene>
<reference evidence="5" key="1">
    <citation type="submission" date="2019-09" db="EMBL/GenBank/DDBJ databases">
        <title>Antimicrobial potential of Antarctic Bacteria.</title>
        <authorList>
            <person name="Benaud N."/>
            <person name="Edwards R.J."/>
            <person name="Ferrari B.C."/>
        </authorList>
    </citation>
    <scope>NUCLEOTIDE SEQUENCE [LARGE SCALE GENOMIC DNA]</scope>
    <source>
        <strain evidence="5">SPB151</strain>
    </source>
</reference>
<feature type="region of interest" description="Disordered" evidence="2">
    <location>
        <begin position="51"/>
        <end position="83"/>
    </location>
</feature>
<dbReference type="InterPro" id="IPR036397">
    <property type="entry name" value="RNaseH_sf"/>
</dbReference>
<dbReference type="GO" id="GO:0004803">
    <property type="term" value="F:transposase activity"/>
    <property type="evidence" value="ECO:0007669"/>
    <property type="project" value="InterPro"/>
</dbReference>
<comment type="function">
    <text evidence="1">Involved in the transposition of the insertion sequence.</text>
</comment>
<dbReference type="InterPro" id="IPR012337">
    <property type="entry name" value="RNaseH-like_sf"/>
</dbReference>
<dbReference type="InterPro" id="IPR025948">
    <property type="entry name" value="HTH-like_dom"/>
</dbReference>
<evidence type="ECO:0000256" key="1">
    <source>
        <dbReference type="ARBA" id="ARBA00002286"/>
    </source>
</evidence>
<dbReference type="KEGG" id="kqi:F1D05_09855"/>
<dbReference type="GO" id="GO:0006313">
    <property type="term" value="P:DNA transposition"/>
    <property type="evidence" value="ECO:0007669"/>
    <property type="project" value="InterPro"/>
</dbReference>
<reference evidence="4 5" key="2">
    <citation type="journal article" date="2020" name="Microbiol. Resour. Announc.">
        <title>Antarctic desert soil bacteria exhibit high novel natural product potential, evaluated through long-read genome sequencing and comparative genomics.</title>
        <authorList>
            <person name="Benaud N."/>
            <person name="Edwards R.J."/>
            <person name="Amos T.G."/>
            <person name="D'Agostino P.M."/>
            <person name="Gutierrez-Chavez C."/>
            <person name="Montgomery K."/>
            <person name="Nicetic I."/>
            <person name="Ferrari B.C."/>
        </authorList>
    </citation>
    <scope>NUCLEOTIDE SEQUENCE [LARGE SCALE GENOMIC DNA]</scope>
    <source>
        <strain evidence="4 5">SPB151</strain>
    </source>
</reference>
<dbReference type="InterPro" id="IPR050900">
    <property type="entry name" value="Transposase_IS3/IS150/IS904"/>
</dbReference>
<evidence type="ECO:0000313" key="5">
    <source>
        <dbReference type="Proteomes" id="UP000515563"/>
    </source>
</evidence>
<dbReference type="GO" id="GO:0003677">
    <property type="term" value="F:DNA binding"/>
    <property type="evidence" value="ECO:0007669"/>
    <property type="project" value="InterPro"/>
</dbReference>
<dbReference type="SUPFAM" id="SSF53098">
    <property type="entry name" value="Ribonuclease H-like"/>
    <property type="match status" value="1"/>
</dbReference>
<dbReference type="InterPro" id="IPR002514">
    <property type="entry name" value="Transposase_8"/>
</dbReference>
<dbReference type="PANTHER" id="PTHR46889">
    <property type="entry name" value="TRANSPOSASE INSF FOR INSERTION SEQUENCE IS3B-RELATED"/>
    <property type="match status" value="1"/>
</dbReference>
<evidence type="ECO:0000256" key="2">
    <source>
        <dbReference type="SAM" id="MobiDB-lite"/>
    </source>
</evidence>
<dbReference type="RefSeq" id="WP_185449079.1">
    <property type="nucleotide sequence ID" value="NZ_CP043661.1"/>
</dbReference>
<proteinExistence type="predicted"/>
<dbReference type="Pfam" id="PF13276">
    <property type="entry name" value="HTH_21"/>
    <property type="match status" value="1"/>
</dbReference>
<dbReference type="PROSITE" id="PS50994">
    <property type="entry name" value="INTEGRASE"/>
    <property type="match status" value="1"/>
</dbReference>